<keyword evidence="6" id="KW-1185">Reference proteome</keyword>
<dbReference type="PANTHER" id="PTHR22604:SF105">
    <property type="entry name" value="TRANS-1,2-DIHYDROBENZENE-1,2-DIOL DEHYDROGENASE"/>
    <property type="match status" value="1"/>
</dbReference>
<dbReference type="GO" id="GO:0033712">
    <property type="term" value="F:1,5-anhydro-D-fructose reductase (1,5-anhydro-D-mannitol-forming) activity"/>
    <property type="evidence" value="ECO:0007669"/>
    <property type="project" value="UniProtKB-EC"/>
</dbReference>
<evidence type="ECO:0000259" key="3">
    <source>
        <dbReference type="Pfam" id="PF01408"/>
    </source>
</evidence>
<comment type="similarity">
    <text evidence="1">Belongs to the Gfo/Idh/MocA family.</text>
</comment>
<proteinExistence type="inferred from homology"/>
<dbReference type="EMBL" id="LR134406">
    <property type="protein sequence ID" value="VEH70019.1"/>
    <property type="molecule type" value="Genomic_DNA"/>
</dbReference>
<evidence type="ECO:0000313" key="6">
    <source>
        <dbReference type="Proteomes" id="UP000273044"/>
    </source>
</evidence>
<dbReference type="InterPro" id="IPR055170">
    <property type="entry name" value="GFO_IDH_MocA-like_dom"/>
</dbReference>
<dbReference type="InterPro" id="IPR036291">
    <property type="entry name" value="NAD(P)-bd_dom_sf"/>
</dbReference>
<dbReference type="AlphaFoldDB" id="A0A448MY34"/>
<feature type="domain" description="Gfo/Idh/MocA-like oxidoreductase N-terminal" evidence="3">
    <location>
        <begin position="19"/>
        <end position="134"/>
    </location>
</feature>
<dbReference type="InterPro" id="IPR050984">
    <property type="entry name" value="Gfo/Idh/MocA_domain"/>
</dbReference>
<dbReference type="EC" id="1.1.1.292" evidence="5"/>
<name>A0A448MY34_9ACTN</name>
<dbReference type="Pfam" id="PF01408">
    <property type="entry name" value="GFO_IDH_MocA"/>
    <property type="match status" value="1"/>
</dbReference>
<evidence type="ECO:0000256" key="2">
    <source>
        <dbReference type="ARBA" id="ARBA00023002"/>
    </source>
</evidence>
<gene>
    <name evidence="5" type="primary">afr_3</name>
    <name evidence="5" type="ORF">NCTC12967_01302</name>
</gene>
<reference evidence="5 6" key="1">
    <citation type="submission" date="2018-12" db="EMBL/GenBank/DDBJ databases">
        <authorList>
            <consortium name="Pathogen Informatics"/>
        </authorList>
    </citation>
    <scope>NUCLEOTIDE SEQUENCE [LARGE SCALE GENOMIC DNA]</scope>
    <source>
        <strain evidence="5 6">NCTC12967</strain>
    </source>
</reference>
<dbReference type="PANTHER" id="PTHR22604">
    <property type="entry name" value="OXIDOREDUCTASES"/>
    <property type="match status" value="1"/>
</dbReference>
<dbReference type="SUPFAM" id="SSF51735">
    <property type="entry name" value="NAD(P)-binding Rossmann-fold domains"/>
    <property type="match status" value="1"/>
</dbReference>
<protein>
    <submittedName>
        <fullName evidence="5">1,5-anhydro-D-fructose reductase</fullName>
        <ecNumber evidence="5">1.1.1.292</ecNumber>
    </submittedName>
</protein>
<dbReference type="SUPFAM" id="SSF55347">
    <property type="entry name" value="Glyceraldehyde-3-phosphate dehydrogenase-like, C-terminal domain"/>
    <property type="match status" value="1"/>
</dbReference>
<feature type="domain" description="GFO/IDH/MocA-like oxidoreductase" evidence="4">
    <location>
        <begin position="147"/>
        <end position="258"/>
    </location>
</feature>
<organism evidence="5 6">
    <name type="scientific">Arachnia propionica</name>
    <dbReference type="NCBI Taxonomy" id="1750"/>
    <lineage>
        <taxon>Bacteria</taxon>
        <taxon>Bacillati</taxon>
        <taxon>Actinomycetota</taxon>
        <taxon>Actinomycetes</taxon>
        <taxon>Propionibacteriales</taxon>
        <taxon>Propionibacteriaceae</taxon>
        <taxon>Arachnia</taxon>
    </lineage>
</organism>
<dbReference type="InterPro" id="IPR000683">
    <property type="entry name" value="Gfo/Idh/MocA-like_OxRdtase_N"/>
</dbReference>
<dbReference type="Proteomes" id="UP000273044">
    <property type="component" value="Chromosome"/>
</dbReference>
<sequence length="336" mass="36445">MIDSLPQPRTTDPASVPAFRWGVIGTGWIADRFVTTVTRNTSQRVVAVGSRSPERAREFAEGHGIEMACGSYEELVAQDVDVVYVATGHLDHASHARLALEAGRNVLVEKPMTPTVEATRELVELARDKDLFCMEAVWSLALPRFDVVRQVLAADLLGRIEAVTVDMGEYLVDHRRAMDPAQGGGAMNDLGIYPLMFADWVLPRVEVVAAAGPRHATGAVGQFMALLGDGEGRQASVFASMLTDTPSVAVIGGSEATLVLDGPFYRPGPVEVRFRDGRVLSWDEPRIHHEGLFHEAVEVARCIAAGLTESPLRPLEATIATVELMERARALMNDPA</sequence>
<evidence type="ECO:0000313" key="5">
    <source>
        <dbReference type="EMBL" id="VEH70019.1"/>
    </source>
</evidence>
<evidence type="ECO:0000256" key="1">
    <source>
        <dbReference type="ARBA" id="ARBA00010928"/>
    </source>
</evidence>
<dbReference type="GO" id="GO:0000166">
    <property type="term" value="F:nucleotide binding"/>
    <property type="evidence" value="ECO:0007669"/>
    <property type="project" value="InterPro"/>
</dbReference>
<dbReference type="RefSeq" id="WP_061787038.1">
    <property type="nucleotide sequence ID" value="NZ_LR134406.1"/>
</dbReference>
<dbReference type="Gene3D" id="3.30.360.10">
    <property type="entry name" value="Dihydrodipicolinate Reductase, domain 2"/>
    <property type="match status" value="1"/>
</dbReference>
<dbReference type="GeneID" id="64406776"/>
<dbReference type="Gene3D" id="3.40.50.720">
    <property type="entry name" value="NAD(P)-binding Rossmann-like Domain"/>
    <property type="match status" value="1"/>
</dbReference>
<dbReference type="Pfam" id="PF22725">
    <property type="entry name" value="GFO_IDH_MocA_C3"/>
    <property type="match status" value="1"/>
</dbReference>
<accession>A0A448MY34</accession>
<keyword evidence="2 5" id="KW-0560">Oxidoreductase</keyword>
<evidence type="ECO:0000259" key="4">
    <source>
        <dbReference type="Pfam" id="PF22725"/>
    </source>
</evidence>